<feature type="domain" description="DUF732" evidence="1">
    <location>
        <begin position="34"/>
        <end position="111"/>
    </location>
</feature>
<sequence>MVAISAAGAATLAELLVGALPTRADPYGWLTRDEIKFIDDMRDIGVVPKPGAYDDSLVVGGRMICQELENGMSFDQAVDGLVYGSSLSPNGVHRLQAAAIVSTAILDLCPDLTWKAEVNSSRGTRLAPESPEVLLFEAGR</sequence>
<accession>A0A7U5RWW8</accession>
<reference evidence="2 4" key="1">
    <citation type="journal article" date="2017" name="Lancet Infect. Dis.">
        <title>Global outbreak of severe Mycobacterium chimaera disease after cardiac surgery: a molecular epidemiological study.</title>
        <authorList>
            <person name="van Ingen J."/>
            <person name="Kohl T."/>
            <person name="Kranzer K."/>
            <person name="Hasse B."/>
            <person name="Keller P."/>
            <person name="Szafranska A."/>
            <person name="Hillemann D."/>
            <person name="Chand M."/>
            <person name="Schreiber P."/>
            <person name="Sommerstein R."/>
            <person name="Berger C."/>
            <person name="Genoni M."/>
            <person name="Ruegg C."/>
            <person name="Troillet N."/>
            <person name="Widmer A.F."/>
            <person name="Becker S.L."/>
            <person name="Herrmann M."/>
            <person name="Eckmanns T."/>
            <person name="Haller S."/>
            <person name="Hoeller C."/>
            <person name="Debast S.B."/>
            <person name="Wolfhagen M.J."/>
            <person name="Hopman J."/>
            <person name="Kluytmans J."/>
            <person name="Langelaar M."/>
            <person name="Notermans D.W."/>
            <person name="ten Oever J."/>
            <person name="van den Barselaar P."/>
            <person name="Vonk A.B.A."/>
            <person name="Vos M.C."/>
            <person name="Ahmed N."/>
            <person name="Brown T."/>
            <person name="Crook D."/>
            <person name="Lamagni T."/>
            <person name="Phin N."/>
            <person name="Smith E.G."/>
            <person name="Zambon M."/>
            <person name="Serr A."/>
            <person name="Goetting T."/>
            <person name="Ebner W."/>
            <person name="Thuermer A."/>
            <person name="Utpatel C."/>
            <person name="Sproer C."/>
            <person name="Bunk B."/>
            <person name="Nubel U."/>
            <person name="Bloemberg G."/>
            <person name="Bottger E."/>
            <person name="Niemann S."/>
            <person name="Wagner D."/>
            <person name="Sax H."/>
        </authorList>
    </citation>
    <scope>NUCLEOTIDE SEQUENCE [LARGE SCALE GENOMIC DNA]</scope>
    <source>
        <strain evidence="2 4">ZUERICH-2</strain>
    </source>
</reference>
<dbReference type="Proteomes" id="UP001529272">
    <property type="component" value="Unassembled WGS sequence"/>
</dbReference>
<proteinExistence type="predicted"/>
<evidence type="ECO:0000313" key="3">
    <source>
        <dbReference type="EMBL" id="MDM3929572.1"/>
    </source>
</evidence>
<gene>
    <name evidence="2" type="ORF">MYCOZU2_03896</name>
    <name evidence="3" type="ORF">QRB35_26705</name>
</gene>
<dbReference type="InterPro" id="IPR007969">
    <property type="entry name" value="DUF732"/>
</dbReference>
<name>A0A7U5RWW8_MYCIT</name>
<protein>
    <submittedName>
        <fullName evidence="3">DUF732 domain-containing protein</fullName>
    </submittedName>
</protein>
<organism evidence="2 4">
    <name type="scientific">Mycobacterium intracellulare subsp. chimaera</name>
    <dbReference type="NCBI Taxonomy" id="222805"/>
    <lineage>
        <taxon>Bacteria</taxon>
        <taxon>Bacillati</taxon>
        <taxon>Actinomycetota</taxon>
        <taxon>Actinomycetes</taxon>
        <taxon>Mycobacteriales</taxon>
        <taxon>Mycobacteriaceae</taxon>
        <taxon>Mycobacterium</taxon>
        <taxon>Mycobacterium avium complex (MAC)</taxon>
    </lineage>
</organism>
<reference evidence="3 5" key="2">
    <citation type="submission" date="2023-06" db="EMBL/GenBank/DDBJ databases">
        <title>Itaconate inhibition of nontuberculous mycobacteria.</title>
        <authorList>
            <person name="Breen P."/>
            <person name="Zimbric M."/>
            <person name="Caverly L."/>
        </authorList>
    </citation>
    <scope>NUCLEOTIDE SEQUENCE [LARGE SCALE GENOMIC DNA]</scope>
    <source>
        <strain evidence="3 5">FLAC1071</strain>
    </source>
</reference>
<dbReference type="Pfam" id="PF05305">
    <property type="entry name" value="DUF732"/>
    <property type="match status" value="1"/>
</dbReference>
<dbReference type="Proteomes" id="UP000198286">
    <property type="component" value="Chromosome"/>
</dbReference>
<dbReference type="EMBL" id="JASZZX010000041">
    <property type="protein sequence ID" value="MDM3929572.1"/>
    <property type="molecule type" value="Genomic_DNA"/>
</dbReference>
<evidence type="ECO:0000313" key="5">
    <source>
        <dbReference type="Proteomes" id="UP001529272"/>
    </source>
</evidence>
<evidence type="ECO:0000313" key="2">
    <source>
        <dbReference type="EMBL" id="ASL16270.1"/>
    </source>
</evidence>
<dbReference type="AlphaFoldDB" id="A0A7U5RWW8"/>
<dbReference type="RefSeq" id="WP_157739676.1">
    <property type="nucleotide sequence ID" value="NZ_CP015267.1"/>
</dbReference>
<keyword evidence="5" id="KW-1185">Reference proteome</keyword>
<evidence type="ECO:0000313" key="4">
    <source>
        <dbReference type="Proteomes" id="UP000198286"/>
    </source>
</evidence>
<reference evidence="5" key="3">
    <citation type="submission" date="2023-06" db="EMBL/GenBank/DDBJ databases">
        <title>Itaconate inhibition of nontuberculous mycobacteria.</title>
        <authorList>
            <person name="Spilker T."/>
        </authorList>
    </citation>
    <scope>NUCLEOTIDE SEQUENCE [LARGE SCALE GENOMIC DNA]</scope>
    <source>
        <strain evidence="5">FLAC1071</strain>
    </source>
</reference>
<dbReference type="EMBL" id="CP015267">
    <property type="protein sequence ID" value="ASL16270.1"/>
    <property type="molecule type" value="Genomic_DNA"/>
</dbReference>
<reference evidence="3" key="4">
    <citation type="submission" date="2023-06" db="EMBL/GenBank/DDBJ databases">
        <authorList>
            <person name="Spilker T."/>
        </authorList>
    </citation>
    <scope>NUCLEOTIDE SEQUENCE</scope>
    <source>
        <strain evidence="3">FLAC1071</strain>
    </source>
</reference>
<evidence type="ECO:0000259" key="1">
    <source>
        <dbReference type="Pfam" id="PF05305"/>
    </source>
</evidence>